<comment type="caution">
    <text evidence="2">The sequence shown here is derived from an EMBL/GenBank/DDBJ whole genome shotgun (WGS) entry which is preliminary data.</text>
</comment>
<organism evidence="2 3">
    <name type="scientific">Mycena venus</name>
    <dbReference type="NCBI Taxonomy" id="2733690"/>
    <lineage>
        <taxon>Eukaryota</taxon>
        <taxon>Fungi</taxon>
        <taxon>Dikarya</taxon>
        <taxon>Basidiomycota</taxon>
        <taxon>Agaricomycotina</taxon>
        <taxon>Agaricomycetes</taxon>
        <taxon>Agaricomycetidae</taxon>
        <taxon>Agaricales</taxon>
        <taxon>Marasmiineae</taxon>
        <taxon>Mycenaceae</taxon>
        <taxon>Mycena</taxon>
    </lineage>
</organism>
<feature type="transmembrane region" description="Helical" evidence="1">
    <location>
        <begin position="112"/>
        <end position="138"/>
    </location>
</feature>
<sequence>MSFSDESTIADHDIDDSTTLLRSKSLTVSESEVSETKTLTAASSRWRIPQAPLGRYYTGSWNRASVSVFLPPSPSSTGSTGLWYLVACLGFYFVVRNFMAKQFTLDYRAMNVVLGTLIFFCGYCACMSLLLLSMLVLVRRGHQWLQYRPLYWVLFATHLLFLGFLGCYHVLLKNLLTTNPLIPVNCALPSLEETDGCLPDAIALQLWAKAKLVAQVVYWTLAVHSFFWTMLNSLWPPLSIIH</sequence>
<evidence type="ECO:0000313" key="3">
    <source>
        <dbReference type="Proteomes" id="UP000620124"/>
    </source>
</evidence>
<evidence type="ECO:0000313" key="2">
    <source>
        <dbReference type="EMBL" id="KAF7360571.1"/>
    </source>
</evidence>
<gene>
    <name evidence="2" type="ORF">MVEN_00788200</name>
</gene>
<dbReference type="EMBL" id="JACAZI010000005">
    <property type="protein sequence ID" value="KAF7360571.1"/>
    <property type="molecule type" value="Genomic_DNA"/>
</dbReference>
<name>A0A8H6YKX1_9AGAR</name>
<keyword evidence="1" id="KW-1133">Transmembrane helix</keyword>
<reference evidence="2" key="1">
    <citation type="submission" date="2020-05" db="EMBL/GenBank/DDBJ databases">
        <title>Mycena genomes resolve the evolution of fungal bioluminescence.</title>
        <authorList>
            <person name="Tsai I.J."/>
        </authorList>
    </citation>
    <scope>NUCLEOTIDE SEQUENCE</scope>
    <source>
        <strain evidence="2">CCC161011</strain>
    </source>
</reference>
<accession>A0A8H6YKX1</accession>
<proteinExistence type="predicted"/>
<evidence type="ECO:0000256" key="1">
    <source>
        <dbReference type="SAM" id="Phobius"/>
    </source>
</evidence>
<protein>
    <submittedName>
        <fullName evidence="2">Uncharacterized protein</fullName>
    </submittedName>
</protein>
<keyword evidence="1" id="KW-0812">Transmembrane</keyword>
<dbReference type="AlphaFoldDB" id="A0A8H6YKX1"/>
<dbReference type="Proteomes" id="UP000620124">
    <property type="component" value="Unassembled WGS sequence"/>
</dbReference>
<feature type="transmembrane region" description="Helical" evidence="1">
    <location>
        <begin position="150"/>
        <end position="171"/>
    </location>
</feature>
<feature type="transmembrane region" description="Helical" evidence="1">
    <location>
        <begin position="216"/>
        <end position="235"/>
    </location>
</feature>
<keyword evidence="1" id="KW-0472">Membrane</keyword>
<feature type="transmembrane region" description="Helical" evidence="1">
    <location>
        <begin position="82"/>
        <end position="100"/>
    </location>
</feature>
<keyword evidence="3" id="KW-1185">Reference proteome</keyword>